<protein>
    <submittedName>
        <fullName evidence="2">Uncharacterized protein</fullName>
    </submittedName>
</protein>
<feature type="transmembrane region" description="Helical" evidence="1">
    <location>
        <begin position="74"/>
        <end position="97"/>
    </location>
</feature>
<organism evidence="2 3">
    <name type="scientific">Armillaria borealis</name>
    <dbReference type="NCBI Taxonomy" id="47425"/>
    <lineage>
        <taxon>Eukaryota</taxon>
        <taxon>Fungi</taxon>
        <taxon>Dikarya</taxon>
        <taxon>Basidiomycota</taxon>
        <taxon>Agaricomycotina</taxon>
        <taxon>Agaricomycetes</taxon>
        <taxon>Agaricomycetidae</taxon>
        <taxon>Agaricales</taxon>
        <taxon>Marasmiineae</taxon>
        <taxon>Physalacriaceae</taxon>
        <taxon>Armillaria</taxon>
    </lineage>
</organism>
<keyword evidence="1" id="KW-0812">Transmembrane</keyword>
<name>A0AA39MZM9_9AGAR</name>
<dbReference type="Proteomes" id="UP001175226">
    <property type="component" value="Unassembled WGS sequence"/>
</dbReference>
<gene>
    <name evidence="2" type="ORF">EV421DRAFT_1772998</name>
</gene>
<feature type="transmembrane region" description="Helical" evidence="1">
    <location>
        <begin position="41"/>
        <end position="67"/>
    </location>
</feature>
<keyword evidence="1" id="KW-1133">Transmembrane helix</keyword>
<keyword evidence="3" id="KW-1185">Reference proteome</keyword>
<dbReference type="EMBL" id="JAUEPT010000005">
    <property type="protein sequence ID" value="KAK0451775.1"/>
    <property type="molecule type" value="Genomic_DNA"/>
</dbReference>
<keyword evidence="1" id="KW-0472">Membrane</keyword>
<sequence>MLFLVEMTCFVPRVAQCLCFVSFHRLEYRGLRCFQLPYTSILWFSYVSLPSPFLVFYPFCLCVLSLFRFSCPVLLLQVCCIVMFRTATGSCLFLHYYTEGTNAYNSTNSLFVSPS</sequence>
<reference evidence="2" key="1">
    <citation type="submission" date="2023-06" db="EMBL/GenBank/DDBJ databases">
        <authorList>
            <consortium name="Lawrence Berkeley National Laboratory"/>
            <person name="Ahrendt S."/>
            <person name="Sahu N."/>
            <person name="Indic B."/>
            <person name="Wong-Bajracharya J."/>
            <person name="Merenyi Z."/>
            <person name="Ke H.-M."/>
            <person name="Monk M."/>
            <person name="Kocsube S."/>
            <person name="Drula E."/>
            <person name="Lipzen A."/>
            <person name="Balint B."/>
            <person name="Henrissat B."/>
            <person name="Andreopoulos B."/>
            <person name="Martin F.M."/>
            <person name="Harder C.B."/>
            <person name="Rigling D."/>
            <person name="Ford K.L."/>
            <person name="Foster G.D."/>
            <person name="Pangilinan J."/>
            <person name="Papanicolaou A."/>
            <person name="Barry K."/>
            <person name="LaButti K."/>
            <person name="Viragh M."/>
            <person name="Koriabine M."/>
            <person name="Yan M."/>
            <person name="Riley R."/>
            <person name="Champramary S."/>
            <person name="Plett K.L."/>
            <person name="Tsai I.J."/>
            <person name="Slot J."/>
            <person name="Sipos G."/>
            <person name="Plett J."/>
            <person name="Nagy L.G."/>
            <person name="Grigoriev I.V."/>
        </authorList>
    </citation>
    <scope>NUCLEOTIDE SEQUENCE</scope>
    <source>
        <strain evidence="2">FPL87.14</strain>
    </source>
</reference>
<evidence type="ECO:0000313" key="2">
    <source>
        <dbReference type="EMBL" id="KAK0451775.1"/>
    </source>
</evidence>
<proteinExistence type="predicted"/>
<dbReference type="AlphaFoldDB" id="A0AA39MZM9"/>
<evidence type="ECO:0000256" key="1">
    <source>
        <dbReference type="SAM" id="Phobius"/>
    </source>
</evidence>
<evidence type="ECO:0000313" key="3">
    <source>
        <dbReference type="Proteomes" id="UP001175226"/>
    </source>
</evidence>
<comment type="caution">
    <text evidence="2">The sequence shown here is derived from an EMBL/GenBank/DDBJ whole genome shotgun (WGS) entry which is preliminary data.</text>
</comment>
<accession>A0AA39MZM9</accession>